<dbReference type="InterPro" id="IPR002933">
    <property type="entry name" value="Peptidase_M20"/>
</dbReference>
<evidence type="ECO:0000313" key="11">
    <source>
        <dbReference type="EnsemblMetazoa" id="XP_022649270"/>
    </source>
</evidence>
<dbReference type="CTD" id="55748"/>
<keyword evidence="4" id="KW-0378">Hydrolase</keyword>
<dbReference type="Pfam" id="PF01546">
    <property type="entry name" value="Peptidase_M20"/>
    <property type="match status" value="1"/>
</dbReference>
<dbReference type="FunCoup" id="A0A7M7JAQ4">
    <property type="interactions" value="1087"/>
</dbReference>
<dbReference type="InterPro" id="IPR017153">
    <property type="entry name" value="CNDP/DUG1"/>
</dbReference>
<feature type="site" description="Important for catalytic activity" evidence="9">
    <location>
        <position position="231"/>
    </location>
</feature>
<sequence length="477" mass="53232">MTASGIDVVIGYLDAHQKEYIDRLAEVVAIKSVSAWPEFRPDVIKMVNWMKTKLEDCGAKCELRDIGQQTLPDKSQIPLPPILLGSLGEDPAKKTILLYGHLDVQPALKEDGWDTEPFVLTEKDGKLYGRGATDDKGPVLGWLHVIEAYKATKTPLPVNLKFCFEGMEESGSEGLDELLLSMKGGDFLNKVDHVCISDNYWLGTQKPCLTYGLRGLIYFGVEIECSDKDLHSGIFGGTVHEAMNDLMWVMSQLVDVNNKILIPGVMDDVAPITPEEQKLYEKIDFDLNEYQKTIGCEKLVHHGKKDECLQARWRNPSLSIHGVEGAFYGPGAKTVIPKKVVGKFSIRLVPNQDPTKIGKIVLDYLNELWKKRGSPNKFRPFIFSEGRSWVSDPFHPNFQAGSRATQKIYGVEPDFTREGGSIPVTLTFEEVTGKNVLLLPMGQADDGAHSQNEKISKRNYIEGTKLLAVYLDEVSKC</sequence>
<evidence type="ECO:0000256" key="4">
    <source>
        <dbReference type="ARBA" id="ARBA00022801"/>
    </source>
</evidence>
<dbReference type="PANTHER" id="PTHR43270">
    <property type="entry name" value="BETA-ALA-HIS DIPEPTIDASE"/>
    <property type="match status" value="1"/>
</dbReference>
<dbReference type="Pfam" id="PF07687">
    <property type="entry name" value="M20_dimer"/>
    <property type="match status" value="1"/>
</dbReference>
<dbReference type="Gene3D" id="3.30.70.360">
    <property type="match status" value="1"/>
</dbReference>
<feature type="active site" evidence="6">
    <location>
        <position position="103"/>
    </location>
</feature>
<dbReference type="RefSeq" id="XP_022649270.1">
    <property type="nucleotide sequence ID" value="XM_022793535.1"/>
</dbReference>
<dbReference type="AlphaFoldDB" id="A0A7M7JAQ4"/>
<dbReference type="PROSITE" id="PS00759">
    <property type="entry name" value="ARGE_DAPE_CPG2_2"/>
    <property type="match status" value="1"/>
</dbReference>
<dbReference type="GO" id="GO:0006508">
    <property type="term" value="P:proteolysis"/>
    <property type="evidence" value="ECO:0007669"/>
    <property type="project" value="UniProtKB-KW"/>
</dbReference>
<dbReference type="OrthoDB" id="7832001at2759"/>
<dbReference type="InParanoid" id="A0A7M7JAQ4"/>
<dbReference type="PIRSF" id="PIRSF037242">
    <property type="entry name" value="CNDP_dipeptidase"/>
    <property type="match status" value="1"/>
</dbReference>
<feature type="domain" description="Peptidase M20 dimerisation" evidence="10">
    <location>
        <begin position="212"/>
        <end position="370"/>
    </location>
</feature>
<feature type="binding site" evidence="8">
    <location>
        <position position="134"/>
    </location>
    <ligand>
        <name>Mn(2+)</name>
        <dbReference type="ChEBI" id="CHEBI:29035"/>
        <label>2</label>
    </ligand>
</feature>
<comment type="similarity">
    <text evidence="1">Belongs to the peptidase M20A family.</text>
</comment>
<feature type="binding site" evidence="7">
    <location>
        <position position="334"/>
    </location>
    <ligand>
        <name>substrate</name>
        <note>ligand shared between homodimeric partners</note>
    </ligand>
</feature>
<feature type="binding site" evidence="8">
    <location>
        <position position="134"/>
    </location>
    <ligand>
        <name>Mn(2+)</name>
        <dbReference type="ChEBI" id="CHEBI:29035"/>
        <label>1</label>
    </ligand>
</feature>
<comment type="cofactor">
    <cofactor evidence="8">
        <name>Mn(2+)</name>
        <dbReference type="ChEBI" id="CHEBI:29035"/>
    </cofactor>
    <text evidence="8">Binds 2 manganese ions per subunit.</text>
</comment>
<keyword evidence="2" id="KW-0645">Protease</keyword>
<evidence type="ECO:0000256" key="7">
    <source>
        <dbReference type="PIRSR" id="PIRSR037242-2"/>
    </source>
</evidence>
<evidence type="ECO:0000256" key="2">
    <source>
        <dbReference type="ARBA" id="ARBA00022670"/>
    </source>
</evidence>
<feature type="binding site" evidence="8">
    <location>
        <position position="169"/>
    </location>
    <ligand>
        <name>Mn(2+)</name>
        <dbReference type="ChEBI" id="CHEBI:29035"/>
        <label>1</label>
    </ligand>
</feature>
<reference evidence="11" key="1">
    <citation type="submission" date="2021-01" db="UniProtKB">
        <authorList>
            <consortium name="EnsemblMetazoa"/>
        </authorList>
    </citation>
    <scope>IDENTIFICATION</scope>
</reference>
<dbReference type="GO" id="GO:0046872">
    <property type="term" value="F:metal ion binding"/>
    <property type="evidence" value="ECO:0007669"/>
    <property type="project" value="UniProtKB-KW"/>
</dbReference>
<dbReference type="InterPro" id="IPR001261">
    <property type="entry name" value="ArgE/DapE_CS"/>
</dbReference>
<organism evidence="11 12">
    <name type="scientific">Varroa destructor</name>
    <name type="common">Honeybee mite</name>
    <dbReference type="NCBI Taxonomy" id="109461"/>
    <lineage>
        <taxon>Eukaryota</taxon>
        <taxon>Metazoa</taxon>
        <taxon>Ecdysozoa</taxon>
        <taxon>Arthropoda</taxon>
        <taxon>Chelicerata</taxon>
        <taxon>Arachnida</taxon>
        <taxon>Acari</taxon>
        <taxon>Parasitiformes</taxon>
        <taxon>Mesostigmata</taxon>
        <taxon>Gamasina</taxon>
        <taxon>Dermanyssoidea</taxon>
        <taxon>Varroidae</taxon>
        <taxon>Varroa</taxon>
    </lineage>
</organism>
<keyword evidence="8" id="KW-0464">Manganese</keyword>
<feature type="binding site" evidence="8">
    <location>
        <position position="449"/>
    </location>
    <ligand>
        <name>Mn(2+)</name>
        <dbReference type="ChEBI" id="CHEBI:29035"/>
        <label>1</label>
    </ligand>
</feature>
<evidence type="ECO:0000313" key="12">
    <source>
        <dbReference type="Proteomes" id="UP000594260"/>
    </source>
</evidence>
<dbReference type="CDD" id="cd05676">
    <property type="entry name" value="M20_dipept_like_CNDP"/>
    <property type="match status" value="1"/>
</dbReference>
<keyword evidence="5" id="KW-0482">Metalloprotease</keyword>
<dbReference type="InterPro" id="IPR051458">
    <property type="entry name" value="Cyt/Met_Dipeptidase"/>
</dbReference>
<proteinExistence type="inferred from homology"/>
<feature type="binding site" description="in other chain" evidence="7">
    <location>
        <position position="449"/>
    </location>
    <ligand>
        <name>substrate</name>
        <note>ligand shared between homodimeric partners</note>
    </ligand>
</feature>
<keyword evidence="12" id="KW-1185">Reference proteome</keyword>
<dbReference type="RefSeq" id="XP_022649269.1">
    <property type="nucleotide sequence ID" value="XM_022793534.1"/>
</dbReference>
<evidence type="ECO:0000256" key="8">
    <source>
        <dbReference type="PIRSR" id="PIRSR037242-3"/>
    </source>
</evidence>
<accession>A0A7M7JAQ4</accession>
<dbReference type="InterPro" id="IPR011650">
    <property type="entry name" value="Peptidase_M20_dimer"/>
</dbReference>
<dbReference type="SUPFAM" id="SSF53187">
    <property type="entry name" value="Zn-dependent exopeptidases"/>
    <property type="match status" value="1"/>
</dbReference>
<protein>
    <recommendedName>
        <fullName evidence="10">Peptidase M20 dimerisation domain-containing protein</fullName>
    </recommendedName>
</protein>
<name>A0A7M7JAQ4_VARDE</name>
<dbReference type="GO" id="GO:0070573">
    <property type="term" value="F:metallodipeptidase activity"/>
    <property type="evidence" value="ECO:0007669"/>
    <property type="project" value="InterPro"/>
</dbReference>
<dbReference type="PANTHER" id="PTHR43270:SF4">
    <property type="entry name" value="CARNOSINE DIPEPTIDASE 2, ISOFORM A"/>
    <property type="match status" value="1"/>
</dbReference>
<dbReference type="Proteomes" id="UP000594260">
    <property type="component" value="Unplaced"/>
</dbReference>
<keyword evidence="3 8" id="KW-0479">Metal-binding</keyword>
<evidence type="ECO:0000259" key="10">
    <source>
        <dbReference type="Pfam" id="PF07687"/>
    </source>
</evidence>
<evidence type="ECO:0000256" key="9">
    <source>
        <dbReference type="PIRSR" id="PIRSR037242-4"/>
    </source>
</evidence>
<dbReference type="KEGG" id="vde:111245322"/>
<evidence type="ECO:0000256" key="5">
    <source>
        <dbReference type="ARBA" id="ARBA00023049"/>
    </source>
</evidence>
<evidence type="ECO:0000256" key="3">
    <source>
        <dbReference type="ARBA" id="ARBA00022723"/>
    </source>
</evidence>
<feature type="binding site" evidence="8">
    <location>
        <position position="198"/>
    </location>
    <ligand>
        <name>Mn(2+)</name>
        <dbReference type="ChEBI" id="CHEBI:29035"/>
        <label>2</label>
    </ligand>
</feature>
<dbReference type="Gene3D" id="3.40.630.10">
    <property type="entry name" value="Zn peptidases"/>
    <property type="match status" value="1"/>
</dbReference>
<dbReference type="OMA" id="CNVKFMI"/>
<dbReference type="GeneID" id="111245322"/>
<dbReference type="EnsemblMetazoa" id="XM_022793534">
    <property type="protein sequence ID" value="XP_022649269"/>
    <property type="gene ID" value="LOC111245322"/>
</dbReference>
<feature type="binding site" description="in other chain" evidence="7">
    <location>
        <position position="347"/>
    </location>
    <ligand>
        <name>substrate</name>
        <note>ligand shared between homodimeric partners</note>
    </ligand>
</feature>
<dbReference type="EnsemblMetazoa" id="XM_022793535">
    <property type="protein sequence ID" value="XP_022649270"/>
    <property type="gene ID" value="LOC111245322"/>
</dbReference>
<evidence type="ECO:0000256" key="1">
    <source>
        <dbReference type="ARBA" id="ARBA00006247"/>
    </source>
</evidence>
<feature type="binding site" description="in other chain" evidence="7">
    <location>
        <position position="198"/>
    </location>
    <ligand>
        <name>substrate</name>
        <note>ligand shared between homodimeric partners</note>
    </ligand>
</feature>
<feature type="binding site" evidence="7">
    <location>
        <position position="231"/>
    </location>
    <ligand>
        <name>substrate</name>
        <note>ligand shared between homodimeric partners</note>
    </ligand>
</feature>
<feature type="binding site" evidence="8">
    <location>
        <position position="101"/>
    </location>
    <ligand>
        <name>Mn(2+)</name>
        <dbReference type="ChEBI" id="CHEBI:29035"/>
        <label>2</label>
    </ligand>
</feature>
<feature type="binding site" description="in other chain" evidence="7">
    <location>
        <position position="421"/>
    </location>
    <ligand>
        <name>substrate</name>
        <note>ligand shared between homodimeric partners</note>
    </ligand>
</feature>
<feature type="active site" description="Proton acceptor" evidence="6">
    <location>
        <position position="168"/>
    </location>
</feature>
<evidence type="ECO:0000256" key="6">
    <source>
        <dbReference type="PIRSR" id="PIRSR037242-1"/>
    </source>
</evidence>